<evidence type="ECO:0000313" key="2">
    <source>
        <dbReference type="Proteomes" id="UP000708208"/>
    </source>
</evidence>
<organism evidence="1 2">
    <name type="scientific">Allacma fusca</name>
    <dbReference type="NCBI Taxonomy" id="39272"/>
    <lineage>
        <taxon>Eukaryota</taxon>
        <taxon>Metazoa</taxon>
        <taxon>Ecdysozoa</taxon>
        <taxon>Arthropoda</taxon>
        <taxon>Hexapoda</taxon>
        <taxon>Collembola</taxon>
        <taxon>Symphypleona</taxon>
        <taxon>Sminthuridae</taxon>
        <taxon>Allacma</taxon>
    </lineage>
</organism>
<evidence type="ECO:0000313" key="1">
    <source>
        <dbReference type="EMBL" id="CAG7728336.1"/>
    </source>
</evidence>
<name>A0A8J2KMZ1_9HEXA</name>
<feature type="non-terminal residue" evidence="1">
    <location>
        <position position="1"/>
    </location>
</feature>
<dbReference type="Proteomes" id="UP000708208">
    <property type="component" value="Unassembled WGS sequence"/>
</dbReference>
<keyword evidence="2" id="KW-1185">Reference proteome</keyword>
<dbReference type="AlphaFoldDB" id="A0A8J2KMZ1"/>
<accession>A0A8J2KMZ1</accession>
<proteinExistence type="predicted"/>
<gene>
    <name evidence="1" type="ORF">AFUS01_LOCUS17123</name>
</gene>
<protein>
    <submittedName>
        <fullName evidence="1">Uncharacterized protein</fullName>
    </submittedName>
</protein>
<dbReference type="EMBL" id="CAJVCH010162195">
    <property type="protein sequence ID" value="CAG7728336.1"/>
    <property type="molecule type" value="Genomic_DNA"/>
</dbReference>
<reference evidence="1" key="1">
    <citation type="submission" date="2021-06" db="EMBL/GenBank/DDBJ databases">
        <authorList>
            <person name="Hodson N. C."/>
            <person name="Mongue J. A."/>
            <person name="Jaron S. K."/>
        </authorList>
    </citation>
    <scope>NUCLEOTIDE SEQUENCE</scope>
</reference>
<feature type="non-terminal residue" evidence="1">
    <location>
        <position position="22"/>
    </location>
</feature>
<comment type="caution">
    <text evidence="1">The sequence shown here is derived from an EMBL/GenBank/DDBJ whole genome shotgun (WGS) entry which is preliminary data.</text>
</comment>
<sequence length="22" mass="2504">SPKSRIICVSSSMLYYAKKNDL</sequence>